<dbReference type="EMBL" id="JBHTMY010000002">
    <property type="protein sequence ID" value="MFD1314798.1"/>
    <property type="molecule type" value="Genomic_DNA"/>
</dbReference>
<keyword evidence="1" id="KW-0732">Signal</keyword>
<dbReference type="Pfam" id="PF10517">
    <property type="entry name" value="DM13"/>
    <property type="match status" value="1"/>
</dbReference>
<dbReference type="RefSeq" id="WP_377176724.1">
    <property type="nucleotide sequence ID" value="NZ_JBHTMY010000002.1"/>
</dbReference>
<feature type="signal peptide" evidence="1">
    <location>
        <begin position="1"/>
        <end position="22"/>
    </location>
</feature>
<feature type="chain" id="PRO_5047226726" evidence="1">
    <location>
        <begin position="23"/>
        <end position="133"/>
    </location>
</feature>
<evidence type="ECO:0000313" key="4">
    <source>
        <dbReference type="Proteomes" id="UP001597201"/>
    </source>
</evidence>
<comment type="caution">
    <text evidence="3">The sequence shown here is derived from an EMBL/GenBank/DDBJ whole genome shotgun (WGS) entry which is preliminary data.</text>
</comment>
<dbReference type="Proteomes" id="UP001597201">
    <property type="component" value="Unassembled WGS sequence"/>
</dbReference>
<evidence type="ECO:0000313" key="3">
    <source>
        <dbReference type="EMBL" id="MFD1314798.1"/>
    </source>
</evidence>
<organism evidence="3 4">
    <name type="scientific">Namhaeicola litoreus</name>
    <dbReference type="NCBI Taxonomy" id="1052145"/>
    <lineage>
        <taxon>Bacteria</taxon>
        <taxon>Pseudomonadati</taxon>
        <taxon>Bacteroidota</taxon>
        <taxon>Flavobacteriia</taxon>
        <taxon>Flavobacteriales</taxon>
        <taxon>Flavobacteriaceae</taxon>
        <taxon>Namhaeicola</taxon>
    </lineage>
</organism>
<proteinExistence type="predicted"/>
<gene>
    <name evidence="3" type="ORF">ACFQ39_04155</name>
</gene>
<accession>A0ABW3XYY1</accession>
<evidence type="ECO:0000256" key="1">
    <source>
        <dbReference type="SAM" id="SignalP"/>
    </source>
</evidence>
<dbReference type="InterPro" id="IPR019545">
    <property type="entry name" value="DM13_domain"/>
</dbReference>
<keyword evidence="4" id="KW-1185">Reference proteome</keyword>
<protein>
    <submittedName>
        <fullName evidence="3">DM13 domain-containing protein</fullName>
    </submittedName>
</protein>
<reference evidence="4" key="1">
    <citation type="journal article" date="2019" name="Int. J. Syst. Evol. Microbiol.">
        <title>The Global Catalogue of Microorganisms (GCM) 10K type strain sequencing project: providing services to taxonomists for standard genome sequencing and annotation.</title>
        <authorList>
            <consortium name="The Broad Institute Genomics Platform"/>
            <consortium name="The Broad Institute Genome Sequencing Center for Infectious Disease"/>
            <person name="Wu L."/>
            <person name="Ma J."/>
        </authorList>
    </citation>
    <scope>NUCLEOTIDE SEQUENCE [LARGE SCALE GENOMIC DNA]</scope>
    <source>
        <strain evidence="4">CCUG 61485</strain>
    </source>
</reference>
<sequence length="133" mass="15047">MKQFTILLFVLMGVLTSCSSDNSEMDEMSMIEDEKIYQGNFISVAHPTSGIASTNKEKTMLEFKNFKTDDGPKLDVYLSKESNPDNYINLGELKGIEGDFTHDLPENVNLSEYKFVVIWCVEFSVSFGHAELK</sequence>
<feature type="domain" description="DM13" evidence="2">
    <location>
        <begin position="35"/>
        <end position="133"/>
    </location>
</feature>
<evidence type="ECO:0000259" key="2">
    <source>
        <dbReference type="PROSITE" id="PS51549"/>
    </source>
</evidence>
<dbReference type="PROSITE" id="PS51257">
    <property type="entry name" value="PROKAR_LIPOPROTEIN"/>
    <property type="match status" value="1"/>
</dbReference>
<dbReference type="PROSITE" id="PS51549">
    <property type="entry name" value="DM13"/>
    <property type="match status" value="1"/>
</dbReference>
<name>A0ABW3XYY1_9FLAO</name>